<name>A0A2Z3GGW6_9BACT</name>
<feature type="region of interest" description="Disordered" evidence="3">
    <location>
        <begin position="34"/>
        <end position="59"/>
    </location>
</feature>
<accession>A0A2Z3GGW6</accession>
<dbReference type="KEGG" id="hnv:DDQ68_00515"/>
<protein>
    <recommendedName>
        <fullName evidence="4">DDE Tnp4 domain-containing protein</fullName>
    </recommendedName>
</protein>
<evidence type="ECO:0000256" key="2">
    <source>
        <dbReference type="ARBA" id="ARBA00022723"/>
    </source>
</evidence>
<evidence type="ECO:0000259" key="4">
    <source>
        <dbReference type="Pfam" id="PF13359"/>
    </source>
</evidence>
<evidence type="ECO:0000313" key="6">
    <source>
        <dbReference type="Proteomes" id="UP000245999"/>
    </source>
</evidence>
<dbReference type="InterPro" id="IPR027806">
    <property type="entry name" value="HARBI1_dom"/>
</dbReference>
<evidence type="ECO:0000256" key="1">
    <source>
        <dbReference type="ARBA" id="ARBA00001968"/>
    </source>
</evidence>
<comment type="cofactor">
    <cofactor evidence="1">
        <name>a divalent metal cation</name>
        <dbReference type="ChEBI" id="CHEBI:60240"/>
    </cofactor>
</comment>
<proteinExistence type="predicted"/>
<evidence type="ECO:0000313" key="5">
    <source>
        <dbReference type="EMBL" id="AWM31401.1"/>
    </source>
</evidence>
<feature type="compositionally biased region" description="Basic residues" evidence="3">
    <location>
        <begin position="48"/>
        <end position="59"/>
    </location>
</feature>
<reference evidence="6" key="1">
    <citation type="submission" date="2018-04" db="EMBL/GenBank/DDBJ databases">
        <title>Complete genome of Antarctic heterotrophic bacterium Hymenobacter nivis.</title>
        <authorList>
            <person name="Terashima M."/>
        </authorList>
    </citation>
    <scope>NUCLEOTIDE SEQUENCE [LARGE SCALE GENOMIC DNA]</scope>
    <source>
        <strain evidence="6">NBRC 111535</strain>
    </source>
</reference>
<dbReference type="EMBL" id="CP029145">
    <property type="protein sequence ID" value="AWM31401.1"/>
    <property type="molecule type" value="Genomic_DNA"/>
</dbReference>
<dbReference type="AlphaFoldDB" id="A0A2Z3GGW6"/>
<feature type="domain" description="DDE Tnp4" evidence="4">
    <location>
        <begin position="14"/>
        <end position="93"/>
    </location>
</feature>
<gene>
    <name evidence="5" type="ORF">DDQ68_00515</name>
</gene>
<dbReference type="Proteomes" id="UP000245999">
    <property type="component" value="Chromosome"/>
</dbReference>
<keyword evidence="2" id="KW-0479">Metal-binding</keyword>
<evidence type="ECO:0000256" key="3">
    <source>
        <dbReference type="SAM" id="MobiDB-lite"/>
    </source>
</evidence>
<dbReference type="GO" id="GO:0046872">
    <property type="term" value="F:metal ion binding"/>
    <property type="evidence" value="ECO:0007669"/>
    <property type="project" value="UniProtKB-KW"/>
</dbReference>
<dbReference type="OrthoDB" id="517619at2"/>
<sequence length="109" mass="12914">MSVFSRKRPLKIHRKIKVKGDLGYVGIAKVHARRQIPHKKPKDGERTKKQKRQNKAFRSKSVKIEHINRTCKCFRIVKETYRNRLNHIAQIWLIDYGPVNLSIEKVICI</sequence>
<keyword evidence="6" id="KW-1185">Reference proteome</keyword>
<organism evidence="5 6">
    <name type="scientific">Hymenobacter nivis</name>
    <dbReference type="NCBI Taxonomy" id="1850093"/>
    <lineage>
        <taxon>Bacteria</taxon>
        <taxon>Pseudomonadati</taxon>
        <taxon>Bacteroidota</taxon>
        <taxon>Cytophagia</taxon>
        <taxon>Cytophagales</taxon>
        <taxon>Hymenobacteraceae</taxon>
        <taxon>Hymenobacter</taxon>
    </lineage>
</organism>
<dbReference type="Pfam" id="PF13359">
    <property type="entry name" value="DDE_Tnp_4"/>
    <property type="match status" value="1"/>
</dbReference>